<dbReference type="InterPro" id="IPR020846">
    <property type="entry name" value="MFS_dom"/>
</dbReference>
<feature type="transmembrane region" description="Helical" evidence="6">
    <location>
        <begin position="99"/>
        <end position="120"/>
    </location>
</feature>
<dbReference type="EMBL" id="MAVT02000306">
    <property type="protein sequence ID" value="POS77040.1"/>
    <property type="molecule type" value="Genomic_DNA"/>
</dbReference>
<accession>A0A2P5I3I5</accession>
<feature type="transmembrane region" description="Helical" evidence="6">
    <location>
        <begin position="360"/>
        <end position="381"/>
    </location>
</feature>
<dbReference type="FunFam" id="1.20.1250.20:FF:000013">
    <property type="entry name" value="MFS general substrate transporter"/>
    <property type="match status" value="1"/>
</dbReference>
<evidence type="ECO:0000313" key="9">
    <source>
        <dbReference type="Proteomes" id="UP000094444"/>
    </source>
</evidence>
<organism evidence="8 9">
    <name type="scientific">Diaporthe helianthi</name>
    <dbReference type="NCBI Taxonomy" id="158607"/>
    <lineage>
        <taxon>Eukaryota</taxon>
        <taxon>Fungi</taxon>
        <taxon>Dikarya</taxon>
        <taxon>Ascomycota</taxon>
        <taxon>Pezizomycotina</taxon>
        <taxon>Sordariomycetes</taxon>
        <taxon>Sordariomycetidae</taxon>
        <taxon>Diaporthales</taxon>
        <taxon>Diaporthaceae</taxon>
        <taxon>Diaporthe</taxon>
    </lineage>
</organism>
<dbReference type="PROSITE" id="PS50850">
    <property type="entry name" value="MFS"/>
    <property type="match status" value="1"/>
</dbReference>
<evidence type="ECO:0000256" key="3">
    <source>
        <dbReference type="ARBA" id="ARBA00022692"/>
    </source>
</evidence>
<feature type="transmembrane region" description="Helical" evidence="6">
    <location>
        <begin position="456"/>
        <end position="479"/>
    </location>
</feature>
<dbReference type="Proteomes" id="UP000094444">
    <property type="component" value="Unassembled WGS sequence"/>
</dbReference>
<evidence type="ECO:0000256" key="6">
    <source>
        <dbReference type="SAM" id="Phobius"/>
    </source>
</evidence>
<dbReference type="GO" id="GO:0016020">
    <property type="term" value="C:membrane"/>
    <property type="evidence" value="ECO:0007669"/>
    <property type="project" value="UniProtKB-SubCell"/>
</dbReference>
<evidence type="ECO:0000256" key="4">
    <source>
        <dbReference type="ARBA" id="ARBA00022989"/>
    </source>
</evidence>
<proteinExistence type="predicted"/>
<feature type="transmembrane region" description="Helical" evidence="6">
    <location>
        <begin position="56"/>
        <end position="73"/>
    </location>
</feature>
<dbReference type="OrthoDB" id="2962993at2759"/>
<feature type="transmembrane region" description="Helical" evidence="6">
    <location>
        <begin position="427"/>
        <end position="444"/>
    </location>
</feature>
<dbReference type="InterPro" id="IPR036259">
    <property type="entry name" value="MFS_trans_sf"/>
</dbReference>
<feature type="transmembrane region" description="Helical" evidence="6">
    <location>
        <begin position="387"/>
        <end position="406"/>
    </location>
</feature>
<keyword evidence="9" id="KW-1185">Reference proteome</keyword>
<dbReference type="InParanoid" id="A0A2P5I3I5"/>
<keyword evidence="5 6" id="KW-0472">Membrane</keyword>
<feature type="transmembrane region" description="Helical" evidence="6">
    <location>
        <begin position="333"/>
        <end position="353"/>
    </location>
</feature>
<feature type="transmembrane region" description="Helical" evidence="6">
    <location>
        <begin position="129"/>
        <end position="147"/>
    </location>
</feature>
<dbReference type="Gene3D" id="1.20.1250.20">
    <property type="entry name" value="MFS general substrate transporter like domains"/>
    <property type="match status" value="2"/>
</dbReference>
<dbReference type="InterPro" id="IPR011701">
    <property type="entry name" value="MFS"/>
</dbReference>
<evidence type="ECO:0000256" key="5">
    <source>
        <dbReference type="ARBA" id="ARBA00023136"/>
    </source>
</evidence>
<comment type="subcellular location">
    <subcellularLocation>
        <location evidence="1">Membrane</location>
        <topology evidence="1">Multi-pass membrane protein</topology>
    </subcellularLocation>
</comment>
<evidence type="ECO:0000313" key="8">
    <source>
        <dbReference type="EMBL" id="POS77040.1"/>
    </source>
</evidence>
<dbReference type="Pfam" id="PF07690">
    <property type="entry name" value="MFS_1"/>
    <property type="match status" value="1"/>
</dbReference>
<reference evidence="8" key="1">
    <citation type="submission" date="2017-09" db="EMBL/GenBank/DDBJ databases">
        <title>Polyketide synthases of a Diaporthe helianthi virulent isolate.</title>
        <authorList>
            <person name="Baroncelli R."/>
        </authorList>
    </citation>
    <scope>NUCLEOTIDE SEQUENCE [LARGE SCALE GENOMIC DNA]</scope>
    <source>
        <strain evidence="8">7/96</strain>
    </source>
</reference>
<comment type="caution">
    <text evidence="8">The sequence shown here is derived from an EMBL/GenBank/DDBJ whole genome shotgun (WGS) entry which is preliminary data.</text>
</comment>
<sequence>MSQCDKKEVEDVASLKQDTSSVLEFETSMMDGASNEDSIFLDGFSAQEQNRIFRKVDFHIVPMLMLLYLFANLDRANIGNAKIEGLETSLGMTGSDYNVASMVFFISYIICEVPSNLILVKYFNKRPSLWLAIIVTAWGLTMTFSGFSQSFGGFVAARFILGIPEAGFFPGAMYILSQWYPPHRTQFRVALMYGAAAMSGAFSGLLAAGIAEMRGMGGLEGIMTVLGGLICYFVLPDSPDLSGWLTDRERRFLNLTNARYRGAAKVKQQAGQVEVPQKKPKSQWSNFLSVIKEWQLYPQALIFMSSSVPTYALKFTLPQIIRNMGFSNNQAQLLTVPPYFLGAFSAVFSSMLADKLRWRYPFICGPQMLLCISYAVLFVYAADIRSNVALCYTFVNISTIASYPIVPGGNTWTLNNLAGQEKRAMGIAFMITMGNLGGIAGSFIFRDDERPRYPTGWGACLGFVVAGVFSATLLELGYFTMNKRRARKSEDEVRAEYTDEKLESMGNNSPLFRYSL</sequence>
<dbReference type="SUPFAM" id="SSF103473">
    <property type="entry name" value="MFS general substrate transporter"/>
    <property type="match status" value="1"/>
</dbReference>
<keyword evidence="3 6" id="KW-0812">Transmembrane</keyword>
<evidence type="ECO:0000259" key="7">
    <source>
        <dbReference type="PROSITE" id="PS50850"/>
    </source>
</evidence>
<dbReference type="AlphaFoldDB" id="A0A2P5I3I5"/>
<dbReference type="PANTHER" id="PTHR43791">
    <property type="entry name" value="PERMEASE-RELATED"/>
    <property type="match status" value="1"/>
</dbReference>
<evidence type="ECO:0000256" key="2">
    <source>
        <dbReference type="ARBA" id="ARBA00022448"/>
    </source>
</evidence>
<feature type="domain" description="Major facilitator superfamily (MFS) profile" evidence="7">
    <location>
        <begin position="60"/>
        <end position="485"/>
    </location>
</feature>
<evidence type="ECO:0000256" key="1">
    <source>
        <dbReference type="ARBA" id="ARBA00004141"/>
    </source>
</evidence>
<dbReference type="FunFam" id="1.20.1250.20:FF:000018">
    <property type="entry name" value="MFS transporter permease"/>
    <property type="match status" value="1"/>
</dbReference>
<protein>
    <submittedName>
        <fullName evidence="8">Major facilitator superfamily transporter</fullName>
    </submittedName>
</protein>
<feature type="transmembrane region" description="Helical" evidence="6">
    <location>
        <begin position="189"/>
        <end position="211"/>
    </location>
</feature>
<gene>
    <name evidence="8" type="ORF">DHEL01_v204557</name>
</gene>
<dbReference type="FunCoup" id="A0A2P5I3I5">
    <property type="interactions" value="190"/>
</dbReference>
<keyword evidence="2" id="KW-0813">Transport</keyword>
<dbReference type="GO" id="GO:0022857">
    <property type="term" value="F:transmembrane transporter activity"/>
    <property type="evidence" value="ECO:0007669"/>
    <property type="project" value="InterPro"/>
</dbReference>
<dbReference type="PANTHER" id="PTHR43791:SF54">
    <property type="entry name" value="MAJOR FACILITATOR SUPERFAMILY (MFS) PROFILE DOMAIN-CONTAINING PROTEIN-RELATED"/>
    <property type="match status" value="1"/>
</dbReference>
<feature type="transmembrane region" description="Helical" evidence="6">
    <location>
        <begin position="159"/>
        <end position="177"/>
    </location>
</feature>
<name>A0A2P5I3I5_DIAHE</name>
<keyword evidence="4 6" id="KW-1133">Transmembrane helix</keyword>